<comment type="caution">
    <text evidence="3">The sequence shown here is derived from an EMBL/GenBank/DDBJ whole genome shotgun (WGS) entry which is preliminary data.</text>
</comment>
<evidence type="ECO:0000259" key="2">
    <source>
        <dbReference type="Pfam" id="PF00082"/>
    </source>
</evidence>
<accession>A0A8H4P5U8</accession>
<organism evidence="3 4">
    <name type="scientific">Fusarium albosuccineum</name>
    <dbReference type="NCBI Taxonomy" id="1237068"/>
    <lineage>
        <taxon>Eukaryota</taxon>
        <taxon>Fungi</taxon>
        <taxon>Dikarya</taxon>
        <taxon>Ascomycota</taxon>
        <taxon>Pezizomycotina</taxon>
        <taxon>Sordariomycetes</taxon>
        <taxon>Hypocreomycetidae</taxon>
        <taxon>Hypocreales</taxon>
        <taxon>Nectriaceae</taxon>
        <taxon>Fusarium</taxon>
        <taxon>Fusarium decemcellulare species complex</taxon>
    </lineage>
</organism>
<reference evidence="3 4" key="1">
    <citation type="submission" date="2020-01" db="EMBL/GenBank/DDBJ databases">
        <title>Identification and distribution of gene clusters putatively required for synthesis of sphingolipid metabolism inhibitors in phylogenetically diverse species of the filamentous fungus Fusarium.</title>
        <authorList>
            <person name="Kim H.-S."/>
            <person name="Busman M."/>
            <person name="Brown D.W."/>
            <person name="Divon H."/>
            <person name="Uhlig S."/>
            <person name="Proctor R.H."/>
        </authorList>
    </citation>
    <scope>NUCLEOTIDE SEQUENCE [LARGE SCALE GENOMIC DNA]</scope>
    <source>
        <strain evidence="3 4">NRRL 20459</strain>
    </source>
</reference>
<name>A0A8H4P5U8_9HYPO</name>
<dbReference type="Pfam" id="PF00082">
    <property type="entry name" value="Peptidase_S8"/>
    <property type="match status" value="1"/>
</dbReference>
<dbReference type="Proteomes" id="UP000554235">
    <property type="component" value="Unassembled WGS sequence"/>
</dbReference>
<dbReference type="InterPro" id="IPR000209">
    <property type="entry name" value="Peptidase_S8/S53_dom"/>
</dbReference>
<proteinExistence type="predicted"/>
<feature type="compositionally biased region" description="Acidic residues" evidence="1">
    <location>
        <begin position="747"/>
        <end position="759"/>
    </location>
</feature>
<dbReference type="InterPro" id="IPR002110">
    <property type="entry name" value="Ankyrin_rpt"/>
</dbReference>
<dbReference type="OrthoDB" id="3565018at2759"/>
<gene>
    <name evidence="3" type="ORF">FALBO_12951</name>
</gene>
<dbReference type="SUPFAM" id="SSF52743">
    <property type="entry name" value="Subtilisin-like"/>
    <property type="match status" value="1"/>
</dbReference>
<dbReference type="GO" id="GO:0006508">
    <property type="term" value="P:proteolysis"/>
    <property type="evidence" value="ECO:0007669"/>
    <property type="project" value="InterPro"/>
</dbReference>
<evidence type="ECO:0000313" key="4">
    <source>
        <dbReference type="Proteomes" id="UP000554235"/>
    </source>
</evidence>
<dbReference type="InterPro" id="IPR036770">
    <property type="entry name" value="Ankyrin_rpt-contain_sf"/>
</dbReference>
<dbReference type="InterPro" id="IPR036852">
    <property type="entry name" value="Peptidase_S8/S53_dom_sf"/>
</dbReference>
<dbReference type="SMART" id="SM00248">
    <property type="entry name" value="ANK"/>
    <property type="match status" value="3"/>
</dbReference>
<dbReference type="AlphaFoldDB" id="A0A8H4P5U8"/>
<sequence length="1036" mass="116710">MVSNAESKGYDKLAKSKDGIPSAKQDQSNMSTLRKALESIGKAPEKSTKRNSLHSLAKAVVEAAVDLLKQDKNNTSLLVQYLGDTSKESKMDDCVRWHLLMEVVEFDESRDYGTMEAQVQLSKMLIEPRPYLAFECPHDSDKSNKIYQLSCKYAEMHRCVGKSEKTPFLVAAQEGNAKVVAAMISSGRKFEEMSRNVGPGADKPPHRPMFPKGWSLVKILQHHPRRNDTALTAAARADHGSVDTVKELLKVDGIGWIKKGVQKKVPDSAFSSVLEWGRADVLDELLKNQALAEELVTIDFISQAIRHLGEHDDVVKGDETSPDHRLRIVKRLIRLAKKSETFNRNIVEMIIEQGSMDAFNDLPEDFMTGELKDCLLHLAVMYRNIHFVRSFIDKDPASMTKEVVVFQGDEKRYPLWYNNHVRGDVKWKRVDLGSPPDKERTDIRDMIVTSMIRMVTDMEQLSDIVYKSDVRDVCFDMSHINSASYRVSDVVDSMIRQNQSQKHLNYEKTLRYAEFPPLDMLSDERETFKESSHLKHPHTEVFRILDWLREKKNVDIIIELRVPDRLINPHDDKEMADWVNKFQVTVLDWRVLDLSISVLDKDTKDRIEKLHLYSSGNRAVVSHWFSSEGLRLLPKETCTLERCKAMISEIGKESNNLRSLRTDLRVTYTPAAWYPTPKLADLSELLSTKVSDMKGVFKPTKVAILDNGILSIPHISRHASGVTGSSYDEEKPGTNTHGGAPDKPDDSNPELDSTAEDAEDSRSLWKRIKEGRSFVDANSKHSPWYFASNAHGTQMANLICAIDPFCEIYVARVAEDAFGITPKRVEKAIAWAVSKNVDIISMSFTLGETTAGLVKQVNSASNMGIVMTCSTHDEGYRVDKAFPAHLRGGSLSLLVLAACDRYGRILRETREDTYDYLIRGKDVPAGVIPFLKSEDTITGSSVATALATALCSLILTCDRLAHPNQTYKSKEENSRYDLITKHLESMKSHKESKFILLEKFGKIDELGARWAGNPGADIVLKESFGMDDSGPVDRSH</sequence>
<feature type="region of interest" description="Disordered" evidence="1">
    <location>
        <begin position="720"/>
        <end position="762"/>
    </location>
</feature>
<feature type="compositionally biased region" description="Basic and acidic residues" evidence="1">
    <location>
        <begin position="8"/>
        <end position="18"/>
    </location>
</feature>
<dbReference type="Gene3D" id="1.25.40.20">
    <property type="entry name" value="Ankyrin repeat-containing domain"/>
    <property type="match status" value="1"/>
</dbReference>
<evidence type="ECO:0000256" key="1">
    <source>
        <dbReference type="SAM" id="MobiDB-lite"/>
    </source>
</evidence>
<dbReference type="SUPFAM" id="SSF48403">
    <property type="entry name" value="Ankyrin repeat"/>
    <property type="match status" value="1"/>
</dbReference>
<feature type="domain" description="Peptidase S8/S53" evidence="2">
    <location>
        <begin position="700"/>
        <end position="956"/>
    </location>
</feature>
<dbReference type="GO" id="GO:0004252">
    <property type="term" value="F:serine-type endopeptidase activity"/>
    <property type="evidence" value="ECO:0007669"/>
    <property type="project" value="InterPro"/>
</dbReference>
<feature type="region of interest" description="Disordered" evidence="1">
    <location>
        <begin position="1"/>
        <end position="51"/>
    </location>
</feature>
<dbReference type="EMBL" id="JAADYS010001979">
    <property type="protein sequence ID" value="KAF4460275.1"/>
    <property type="molecule type" value="Genomic_DNA"/>
</dbReference>
<keyword evidence="4" id="KW-1185">Reference proteome</keyword>
<protein>
    <recommendedName>
        <fullName evidence="2">Peptidase S8/S53 domain-containing protein</fullName>
    </recommendedName>
</protein>
<evidence type="ECO:0000313" key="3">
    <source>
        <dbReference type="EMBL" id="KAF4460275.1"/>
    </source>
</evidence>
<dbReference type="Gene3D" id="3.40.50.200">
    <property type="entry name" value="Peptidase S8/S53 domain"/>
    <property type="match status" value="1"/>
</dbReference>